<accession>A0A022QBF2</accession>
<dbReference type="OrthoDB" id="1908649at2759"/>
<organism evidence="2 3">
    <name type="scientific">Erythranthe guttata</name>
    <name type="common">Yellow monkey flower</name>
    <name type="synonym">Mimulus guttatus</name>
    <dbReference type="NCBI Taxonomy" id="4155"/>
    <lineage>
        <taxon>Eukaryota</taxon>
        <taxon>Viridiplantae</taxon>
        <taxon>Streptophyta</taxon>
        <taxon>Embryophyta</taxon>
        <taxon>Tracheophyta</taxon>
        <taxon>Spermatophyta</taxon>
        <taxon>Magnoliopsida</taxon>
        <taxon>eudicotyledons</taxon>
        <taxon>Gunneridae</taxon>
        <taxon>Pentapetalae</taxon>
        <taxon>asterids</taxon>
        <taxon>lamiids</taxon>
        <taxon>Lamiales</taxon>
        <taxon>Phrymaceae</taxon>
        <taxon>Erythranthe</taxon>
    </lineage>
</organism>
<protein>
    <recommendedName>
        <fullName evidence="4">Glycerophosphoryl diester phosphodiesterase membrane domain-containing protein</fullName>
    </recommendedName>
</protein>
<feature type="transmembrane region" description="Helical" evidence="1">
    <location>
        <begin position="30"/>
        <end position="48"/>
    </location>
</feature>
<sequence>MDMDQDNMRFLGLIGVYKESCKLIFRWRKLFSLITLTLILPLLIVFLAEEPVSEILYDKIRFNEFMLMDSAAGTPSYHKLSDLVSAEWTEFILLKAFYFAFVLVFSLLATSAVVYTVASAYTAKEVTFRKVIGVVPRVWRRLALTFLCIFFAFFAYNAVFGAAVYWWTHTSMSDSTAATVVFFVVVIAAYVVGFVYMTIVWQLASVVSVLEDTCGVKAMVKSADLIKGKLVVAVVVFVKLLAAVVGLYIVFVVVCLNMPVVAKKIGFGGLCLVALVAVVLFGLVVQTVIYFVCKSYHRQNIDKSALSDHLEAYSGGYVRLKASPAEKDVQLEEYRV</sequence>
<evidence type="ECO:0000313" key="3">
    <source>
        <dbReference type="Proteomes" id="UP000030748"/>
    </source>
</evidence>
<feature type="transmembrane region" description="Helical" evidence="1">
    <location>
        <begin position="230"/>
        <end position="253"/>
    </location>
</feature>
<keyword evidence="3" id="KW-1185">Reference proteome</keyword>
<dbReference type="KEGG" id="egt:105972848"/>
<keyword evidence="1" id="KW-0812">Transmembrane</keyword>
<keyword evidence="1" id="KW-1133">Transmembrane helix</keyword>
<gene>
    <name evidence="2" type="ORF">MIMGU_mgv1a009636mg</name>
</gene>
<proteinExistence type="predicted"/>
<keyword evidence="1" id="KW-0472">Membrane</keyword>
<dbReference type="Proteomes" id="UP000030748">
    <property type="component" value="Unassembled WGS sequence"/>
</dbReference>
<dbReference type="PhylomeDB" id="A0A022QBF2"/>
<dbReference type="PANTHER" id="PTHR33133:SF51">
    <property type="entry name" value="THH1_TOM1_TOM3 DOMAIN-CONTAINING PROTEIN"/>
    <property type="match status" value="1"/>
</dbReference>
<name>A0A022QBF2_ERYGU</name>
<evidence type="ECO:0008006" key="4">
    <source>
        <dbReference type="Google" id="ProtNLM"/>
    </source>
</evidence>
<feature type="transmembrane region" description="Helical" evidence="1">
    <location>
        <begin position="96"/>
        <end position="121"/>
    </location>
</feature>
<dbReference type="eggNOG" id="ENOG502QTXK">
    <property type="taxonomic scope" value="Eukaryota"/>
</dbReference>
<dbReference type="GO" id="GO:0016020">
    <property type="term" value="C:membrane"/>
    <property type="evidence" value="ECO:0000318"/>
    <property type="project" value="GO_Central"/>
</dbReference>
<feature type="transmembrane region" description="Helical" evidence="1">
    <location>
        <begin position="180"/>
        <end position="210"/>
    </location>
</feature>
<evidence type="ECO:0000256" key="1">
    <source>
        <dbReference type="SAM" id="Phobius"/>
    </source>
</evidence>
<reference evidence="2 3" key="1">
    <citation type="journal article" date="2013" name="Proc. Natl. Acad. Sci. U.S.A.">
        <title>Fine-scale variation in meiotic recombination in Mimulus inferred from population shotgun sequencing.</title>
        <authorList>
            <person name="Hellsten U."/>
            <person name="Wright K.M."/>
            <person name="Jenkins J."/>
            <person name="Shu S."/>
            <person name="Yuan Y."/>
            <person name="Wessler S.R."/>
            <person name="Schmutz J."/>
            <person name="Willis J.H."/>
            <person name="Rokhsar D.S."/>
        </authorList>
    </citation>
    <scope>NUCLEOTIDE SEQUENCE [LARGE SCALE GENOMIC DNA]</scope>
    <source>
        <strain evidence="3">cv. DUN x IM62</strain>
    </source>
</reference>
<dbReference type="STRING" id="4155.A0A022QBF2"/>
<dbReference type="PANTHER" id="PTHR33133">
    <property type="entry name" value="OS08G0107100 PROTEIN-RELATED"/>
    <property type="match status" value="1"/>
</dbReference>
<dbReference type="OMA" id="FAYFTMF"/>
<dbReference type="AlphaFoldDB" id="A0A022QBF2"/>
<evidence type="ECO:0000313" key="2">
    <source>
        <dbReference type="EMBL" id="EYU23845.1"/>
    </source>
</evidence>
<feature type="transmembrane region" description="Helical" evidence="1">
    <location>
        <begin position="265"/>
        <end position="293"/>
    </location>
</feature>
<feature type="transmembrane region" description="Helical" evidence="1">
    <location>
        <begin position="142"/>
        <end position="168"/>
    </location>
</feature>
<dbReference type="EMBL" id="KI632147">
    <property type="protein sequence ID" value="EYU23845.1"/>
    <property type="molecule type" value="Genomic_DNA"/>
</dbReference>